<dbReference type="AlphaFoldDB" id="A0A7S2Y9D3"/>
<feature type="compositionally biased region" description="Basic and acidic residues" evidence="1">
    <location>
        <begin position="1"/>
        <end position="15"/>
    </location>
</feature>
<evidence type="ECO:0000256" key="1">
    <source>
        <dbReference type="SAM" id="MobiDB-lite"/>
    </source>
</evidence>
<feature type="region of interest" description="Disordered" evidence="1">
    <location>
        <begin position="1"/>
        <end position="31"/>
    </location>
</feature>
<reference evidence="2" key="1">
    <citation type="submission" date="2021-01" db="EMBL/GenBank/DDBJ databases">
        <authorList>
            <person name="Corre E."/>
            <person name="Pelletier E."/>
            <person name="Niang G."/>
            <person name="Scheremetjew M."/>
            <person name="Finn R."/>
            <person name="Kale V."/>
            <person name="Holt S."/>
            <person name="Cochrane G."/>
            <person name="Meng A."/>
            <person name="Brown T."/>
            <person name="Cohen L."/>
        </authorList>
    </citation>
    <scope>NUCLEOTIDE SEQUENCE</scope>
    <source>
        <strain evidence="2">CCMP125</strain>
    </source>
</reference>
<dbReference type="EMBL" id="HBHT01015091">
    <property type="protein sequence ID" value="CAD9961376.1"/>
    <property type="molecule type" value="Transcribed_RNA"/>
</dbReference>
<accession>A0A7S2Y9D3</accession>
<sequence length="126" mass="13461">MNSREGEGGKKRASEDSGDQPSSKKANATSSAVIDIQATSAAWSPPDARLNRPEKVVSSLEDGNLRGGNFVLDCDGNATTLTVAFERDEKMYGPLLATLQMSAILFLSSCRARRPPTISTKASRTK</sequence>
<evidence type="ECO:0000313" key="2">
    <source>
        <dbReference type="EMBL" id="CAD9961376.1"/>
    </source>
</evidence>
<name>A0A7S2Y9D3_9STRA</name>
<feature type="compositionally biased region" description="Polar residues" evidence="1">
    <location>
        <begin position="19"/>
        <end position="31"/>
    </location>
</feature>
<organism evidence="2">
    <name type="scientific">Entomoneis paludosa</name>
    <dbReference type="NCBI Taxonomy" id="265537"/>
    <lineage>
        <taxon>Eukaryota</taxon>
        <taxon>Sar</taxon>
        <taxon>Stramenopiles</taxon>
        <taxon>Ochrophyta</taxon>
        <taxon>Bacillariophyta</taxon>
        <taxon>Bacillariophyceae</taxon>
        <taxon>Bacillariophycidae</taxon>
        <taxon>Entomoneidaceae</taxon>
        <taxon>Entomoneis</taxon>
    </lineage>
</organism>
<gene>
    <name evidence="2" type="ORF">APAL1065_LOCUS10054</name>
</gene>
<proteinExistence type="predicted"/>
<protein>
    <submittedName>
        <fullName evidence="2">Uncharacterized protein</fullName>
    </submittedName>
</protein>